<sequence length="373" mass="41397">KLSEAIKADVHVVDDTTRSIKDDTTFLHDDIPILQGDVTALRDDQSLQRHKETMDWLSPTDFPAQQHGIITRRQEGTGEWFLKSAQYTSWVQRQDKTLFCPGIPGAGKTMMAVIAMNDLCRSTPSDKVGVAYVYLLPACRTPQAAGAGPADDCRACDPTIFAALQAVYATYTAVYIVVDALDEGSDLNGERSRLLVELRALQERPDKRNAKKATSMLEKLLEESAALEEAYGDAIKQIDGQLGEDRLLARLVLSWMMYVQRLPTTGELCHALAVEAGDKELDDDNIPDIGDVVSVCAGLVTVDDQSKITHLLHHITQEYFERIRLTWNPGAQEEIASTCLTYLLLETFASGSCASDDDFERRSEKYVFPDYVA</sequence>
<keyword evidence="2" id="KW-1185">Reference proteome</keyword>
<dbReference type="Proteomes" id="UP001186974">
    <property type="component" value="Unassembled WGS sequence"/>
</dbReference>
<protein>
    <submittedName>
        <fullName evidence="1">Uncharacterized protein</fullName>
    </submittedName>
</protein>
<feature type="non-terminal residue" evidence="1">
    <location>
        <position position="1"/>
    </location>
</feature>
<accession>A0ACC3CXW0</accession>
<proteinExistence type="predicted"/>
<comment type="caution">
    <text evidence="1">The sequence shown here is derived from an EMBL/GenBank/DDBJ whole genome shotgun (WGS) entry which is preliminary data.</text>
</comment>
<reference evidence="1" key="1">
    <citation type="submission" date="2024-09" db="EMBL/GenBank/DDBJ databases">
        <title>Black Yeasts Isolated from many extreme environments.</title>
        <authorList>
            <person name="Coleine C."/>
            <person name="Stajich J.E."/>
            <person name="Selbmann L."/>
        </authorList>
    </citation>
    <scope>NUCLEOTIDE SEQUENCE</scope>
    <source>
        <strain evidence="1">CCFEE 5737</strain>
    </source>
</reference>
<feature type="non-terminal residue" evidence="1">
    <location>
        <position position="373"/>
    </location>
</feature>
<gene>
    <name evidence="1" type="ORF">LTS18_012024</name>
</gene>
<evidence type="ECO:0000313" key="2">
    <source>
        <dbReference type="Proteomes" id="UP001186974"/>
    </source>
</evidence>
<organism evidence="1 2">
    <name type="scientific">Coniosporium uncinatum</name>
    <dbReference type="NCBI Taxonomy" id="93489"/>
    <lineage>
        <taxon>Eukaryota</taxon>
        <taxon>Fungi</taxon>
        <taxon>Dikarya</taxon>
        <taxon>Ascomycota</taxon>
        <taxon>Pezizomycotina</taxon>
        <taxon>Dothideomycetes</taxon>
        <taxon>Dothideomycetes incertae sedis</taxon>
        <taxon>Coniosporium</taxon>
    </lineage>
</organism>
<dbReference type="EMBL" id="JAWDJW010009876">
    <property type="protein sequence ID" value="KAK3054234.1"/>
    <property type="molecule type" value="Genomic_DNA"/>
</dbReference>
<evidence type="ECO:0000313" key="1">
    <source>
        <dbReference type="EMBL" id="KAK3054234.1"/>
    </source>
</evidence>
<name>A0ACC3CXW0_9PEZI</name>